<sequence length="285" mass="30694">MSSVPPEAKHLLPYVNRAKELVQHAPLVSFYCHLYVADQLGKLRKAQGDKRELTNMLLQEIEAAEKLKPRIDTSNGQREMETFAIGVFEAADGEDRRGPITDNTVRKFTVAVLFLDVLTQFGELAPDLEEKRRYAKYKATYIRKCLAEGRTPDPGPPMEQADDQHMPGAPTHPLPPPAMPQQPPPTQQQASPSFPPAPSSISPPSSTSEPSVVPPASAPLPPPSDSSNVSAPAVPAATGPAGHLSAKAMQDAQKKAQYAASALSFRDVPTAIENLKEALRLLGAS</sequence>
<dbReference type="STRING" id="1169540.A0A0G4EFG5"/>
<dbReference type="EMBL" id="CDMY01000219">
    <property type="protein sequence ID" value="CEL94472.1"/>
    <property type="molecule type" value="Genomic_DNA"/>
</dbReference>
<keyword evidence="4" id="KW-0813">Transport</keyword>
<keyword evidence="7" id="KW-0653">Protein transport</keyword>
<dbReference type="Gene3D" id="1.25.40.270">
    <property type="entry name" value="Vacuolar protein sorting-associated protein vta1"/>
    <property type="match status" value="1"/>
</dbReference>
<dbReference type="FunCoup" id="A0A0G4EFG5">
    <property type="interactions" value="179"/>
</dbReference>
<evidence type="ECO:0000256" key="9">
    <source>
        <dbReference type="SAM" id="MobiDB-lite"/>
    </source>
</evidence>
<dbReference type="Gene3D" id="1.20.5.420">
    <property type="entry name" value="Immunoglobulin FC, subunit C"/>
    <property type="match status" value="1"/>
</dbReference>
<dbReference type="GO" id="GO:0032511">
    <property type="term" value="P:late endosome to vacuole transport via multivesicular body sorting pathway"/>
    <property type="evidence" value="ECO:0007669"/>
    <property type="project" value="InterPro"/>
</dbReference>
<evidence type="ECO:0008006" key="14">
    <source>
        <dbReference type="Google" id="ProtNLM"/>
    </source>
</evidence>
<evidence type="ECO:0000259" key="10">
    <source>
        <dbReference type="Pfam" id="PF04652"/>
    </source>
</evidence>
<gene>
    <name evidence="12" type="ORF">Vbra_2087</name>
</gene>
<evidence type="ECO:0000256" key="7">
    <source>
        <dbReference type="ARBA" id="ARBA00022927"/>
    </source>
</evidence>
<name>A0A0G4EFG5_VITBC</name>
<accession>A0A0G4EFG5</accession>
<evidence type="ECO:0000256" key="6">
    <source>
        <dbReference type="ARBA" id="ARBA00022753"/>
    </source>
</evidence>
<feature type="compositionally biased region" description="Pro residues" evidence="9">
    <location>
        <begin position="212"/>
        <end position="224"/>
    </location>
</feature>
<dbReference type="GO" id="GO:0005771">
    <property type="term" value="C:multivesicular body"/>
    <property type="evidence" value="ECO:0007669"/>
    <property type="project" value="TreeGrafter"/>
</dbReference>
<evidence type="ECO:0000259" key="11">
    <source>
        <dbReference type="Pfam" id="PF18097"/>
    </source>
</evidence>
<reference evidence="12 13" key="1">
    <citation type="submission" date="2014-11" db="EMBL/GenBank/DDBJ databases">
        <authorList>
            <person name="Zhu J."/>
            <person name="Qi W."/>
            <person name="Song R."/>
        </authorList>
    </citation>
    <scope>NUCLEOTIDE SEQUENCE [LARGE SCALE GENOMIC DNA]</scope>
</reference>
<feature type="compositionally biased region" description="Pro residues" evidence="9">
    <location>
        <begin position="170"/>
        <end position="186"/>
    </location>
</feature>
<dbReference type="Pfam" id="PF18097">
    <property type="entry name" value="Vta1_C"/>
    <property type="match status" value="1"/>
</dbReference>
<dbReference type="VEuPathDB" id="CryptoDB:Vbra_2087"/>
<dbReference type="PANTHER" id="PTHR46009">
    <property type="entry name" value="VACUOLAR PROTEIN SORTING-ASSOCIATED PROTEIN VTA1 HOMOLOG"/>
    <property type="match status" value="1"/>
</dbReference>
<evidence type="ECO:0000256" key="8">
    <source>
        <dbReference type="ARBA" id="ARBA00023136"/>
    </source>
</evidence>
<proteinExistence type="inferred from homology"/>
<keyword evidence="8" id="KW-0472">Membrane</keyword>
<dbReference type="InterPro" id="IPR044538">
    <property type="entry name" value="Vta1-like"/>
</dbReference>
<organism evidence="12 13">
    <name type="scientific">Vitrella brassicaformis (strain CCMP3155)</name>
    <dbReference type="NCBI Taxonomy" id="1169540"/>
    <lineage>
        <taxon>Eukaryota</taxon>
        <taxon>Sar</taxon>
        <taxon>Alveolata</taxon>
        <taxon>Colpodellida</taxon>
        <taxon>Vitrellaceae</taxon>
        <taxon>Vitrella</taxon>
    </lineage>
</organism>
<keyword evidence="13" id="KW-1185">Reference proteome</keyword>
<dbReference type="InterPro" id="IPR039431">
    <property type="entry name" value="Vta1/CALS_N"/>
</dbReference>
<comment type="subcellular location">
    <subcellularLocation>
        <location evidence="2">Cytoplasm</location>
    </subcellularLocation>
    <subcellularLocation>
        <location evidence="1">Endosome membrane</location>
        <topology evidence="1">Peripheral membrane protein</topology>
    </subcellularLocation>
</comment>
<dbReference type="InterPro" id="IPR041212">
    <property type="entry name" value="Vta1_C"/>
</dbReference>
<comment type="similarity">
    <text evidence="3">Belongs to the VTA1 family.</text>
</comment>
<dbReference type="GO" id="GO:0015031">
    <property type="term" value="P:protein transport"/>
    <property type="evidence" value="ECO:0007669"/>
    <property type="project" value="UniProtKB-KW"/>
</dbReference>
<keyword evidence="5" id="KW-0963">Cytoplasm</keyword>
<dbReference type="OrthoDB" id="431251at2759"/>
<dbReference type="OMA" id="NECICND"/>
<dbReference type="Pfam" id="PF04652">
    <property type="entry name" value="Vta1"/>
    <property type="match status" value="1"/>
</dbReference>
<evidence type="ECO:0000256" key="1">
    <source>
        <dbReference type="ARBA" id="ARBA00004481"/>
    </source>
</evidence>
<dbReference type="PANTHER" id="PTHR46009:SF1">
    <property type="entry name" value="VACUOLAR PROTEIN SORTING-ASSOCIATED PROTEIN VTA1 HOMOLOG"/>
    <property type="match status" value="1"/>
</dbReference>
<protein>
    <recommendedName>
        <fullName evidence="14">Vta1/callose synthase N-terminal domain-containing protein</fullName>
    </recommendedName>
</protein>
<dbReference type="PhylomeDB" id="A0A0G4EFG5"/>
<evidence type="ECO:0000256" key="2">
    <source>
        <dbReference type="ARBA" id="ARBA00004496"/>
    </source>
</evidence>
<dbReference type="Proteomes" id="UP000041254">
    <property type="component" value="Unassembled WGS sequence"/>
</dbReference>
<feature type="region of interest" description="Disordered" evidence="9">
    <location>
        <begin position="147"/>
        <end position="248"/>
    </location>
</feature>
<dbReference type="GO" id="GO:0010008">
    <property type="term" value="C:endosome membrane"/>
    <property type="evidence" value="ECO:0007669"/>
    <property type="project" value="UniProtKB-SubCell"/>
</dbReference>
<feature type="domain" description="Vta1/callose synthase N-terminal" evidence="10">
    <location>
        <begin position="11"/>
        <end position="147"/>
    </location>
</feature>
<feature type="compositionally biased region" description="Low complexity" evidence="9">
    <location>
        <begin position="225"/>
        <end position="248"/>
    </location>
</feature>
<evidence type="ECO:0000313" key="12">
    <source>
        <dbReference type="EMBL" id="CEL94472.1"/>
    </source>
</evidence>
<evidence type="ECO:0000256" key="4">
    <source>
        <dbReference type="ARBA" id="ARBA00022448"/>
    </source>
</evidence>
<evidence type="ECO:0000313" key="13">
    <source>
        <dbReference type="Proteomes" id="UP000041254"/>
    </source>
</evidence>
<evidence type="ECO:0000256" key="3">
    <source>
        <dbReference type="ARBA" id="ARBA00007895"/>
    </source>
</evidence>
<feature type="domain" description="Vta1 C-terminal" evidence="11">
    <location>
        <begin position="247"/>
        <end position="283"/>
    </location>
</feature>
<evidence type="ECO:0000256" key="5">
    <source>
        <dbReference type="ARBA" id="ARBA00022490"/>
    </source>
</evidence>
<dbReference type="InParanoid" id="A0A0G4EFG5"/>
<dbReference type="InterPro" id="IPR023175">
    <property type="entry name" value="Vta1/CALS_N_sf"/>
</dbReference>
<feature type="compositionally biased region" description="Low complexity" evidence="9">
    <location>
        <begin position="199"/>
        <end position="211"/>
    </location>
</feature>
<keyword evidence="6" id="KW-0967">Endosome</keyword>
<dbReference type="AlphaFoldDB" id="A0A0G4EFG5"/>